<protein>
    <submittedName>
        <fullName evidence="2">Uncharacterized protein</fullName>
    </submittedName>
</protein>
<keyword evidence="3" id="KW-1185">Reference proteome</keyword>
<keyword evidence="1" id="KW-1133">Transmembrane helix</keyword>
<organism evidence="2 3">
    <name type="scientific">Pipistrellus kuhlii</name>
    <name type="common">Kuhl's pipistrelle</name>
    <dbReference type="NCBI Taxonomy" id="59472"/>
    <lineage>
        <taxon>Eukaryota</taxon>
        <taxon>Metazoa</taxon>
        <taxon>Chordata</taxon>
        <taxon>Craniata</taxon>
        <taxon>Vertebrata</taxon>
        <taxon>Euteleostomi</taxon>
        <taxon>Mammalia</taxon>
        <taxon>Eutheria</taxon>
        <taxon>Laurasiatheria</taxon>
        <taxon>Chiroptera</taxon>
        <taxon>Yangochiroptera</taxon>
        <taxon>Vespertilionidae</taxon>
        <taxon>Pipistrellus</taxon>
    </lineage>
</organism>
<keyword evidence="1" id="KW-0812">Transmembrane</keyword>
<reference evidence="2 3" key="1">
    <citation type="journal article" date="2020" name="Nature">
        <title>Six reference-quality genomes reveal evolution of bat adaptations.</title>
        <authorList>
            <person name="Jebb D."/>
            <person name="Huang Z."/>
            <person name="Pippel M."/>
            <person name="Hughes G.M."/>
            <person name="Lavrichenko K."/>
            <person name="Devanna P."/>
            <person name="Winkler S."/>
            <person name="Jermiin L.S."/>
            <person name="Skirmuntt E.C."/>
            <person name="Katzourakis A."/>
            <person name="Burkitt-Gray L."/>
            <person name="Ray D.A."/>
            <person name="Sullivan K.A.M."/>
            <person name="Roscito J.G."/>
            <person name="Kirilenko B.M."/>
            <person name="Davalos L.M."/>
            <person name="Corthals A.P."/>
            <person name="Power M.L."/>
            <person name="Jones G."/>
            <person name="Ransome R.D."/>
            <person name="Dechmann D.K.N."/>
            <person name="Locatelli A.G."/>
            <person name="Puechmaille S.J."/>
            <person name="Fedrigo O."/>
            <person name="Jarvis E.D."/>
            <person name="Hiller M."/>
            <person name="Vernes S.C."/>
            <person name="Myers E.W."/>
            <person name="Teeling E.C."/>
        </authorList>
    </citation>
    <scope>NUCLEOTIDE SEQUENCE [LARGE SCALE GENOMIC DNA]</scope>
    <source>
        <strain evidence="2">MPipKuh1</strain>
        <tissue evidence="2">Flight muscle</tissue>
    </source>
</reference>
<name>A0A7J7SUN4_PIPKU</name>
<evidence type="ECO:0000313" key="2">
    <source>
        <dbReference type="EMBL" id="KAF6292158.1"/>
    </source>
</evidence>
<comment type="caution">
    <text evidence="2">The sequence shown here is derived from an EMBL/GenBank/DDBJ whole genome shotgun (WGS) entry which is preliminary data.</text>
</comment>
<accession>A0A7J7SUN4</accession>
<evidence type="ECO:0000313" key="3">
    <source>
        <dbReference type="Proteomes" id="UP000558488"/>
    </source>
</evidence>
<gene>
    <name evidence="2" type="ORF">mPipKuh1_009767</name>
</gene>
<evidence type="ECO:0000256" key="1">
    <source>
        <dbReference type="SAM" id="Phobius"/>
    </source>
</evidence>
<dbReference type="Proteomes" id="UP000558488">
    <property type="component" value="Unassembled WGS sequence"/>
</dbReference>
<feature type="transmembrane region" description="Helical" evidence="1">
    <location>
        <begin position="6"/>
        <end position="32"/>
    </location>
</feature>
<dbReference type="AlphaFoldDB" id="A0A7J7SUN4"/>
<keyword evidence="1" id="KW-0472">Membrane</keyword>
<proteinExistence type="predicted"/>
<dbReference type="EMBL" id="JACAGB010000037">
    <property type="protein sequence ID" value="KAF6292158.1"/>
    <property type="molecule type" value="Genomic_DNA"/>
</dbReference>
<sequence>MPFCPSLYFFFPLSFFVEKLETCFSFFFFFFVQMRGFKCSVSLSPLQCFLPQIPWPPTRCACVRHGTAGARGAHSSACSLGEREERGRGQPAARPEFFIISVAGAFEDCFLKKTANFFFI</sequence>